<organism evidence="1 2">
    <name type="scientific">Blepharisma stoltei</name>
    <dbReference type="NCBI Taxonomy" id="1481888"/>
    <lineage>
        <taxon>Eukaryota</taxon>
        <taxon>Sar</taxon>
        <taxon>Alveolata</taxon>
        <taxon>Ciliophora</taxon>
        <taxon>Postciliodesmatophora</taxon>
        <taxon>Heterotrichea</taxon>
        <taxon>Heterotrichida</taxon>
        <taxon>Blepharismidae</taxon>
        <taxon>Blepharisma</taxon>
    </lineage>
</organism>
<proteinExistence type="predicted"/>
<protein>
    <submittedName>
        <fullName evidence="1">Uncharacterized protein</fullName>
    </submittedName>
</protein>
<dbReference type="EMBL" id="CAJZBQ010000013">
    <property type="protein sequence ID" value="CAG9315412.1"/>
    <property type="molecule type" value="Genomic_DNA"/>
</dbReference>
<accession>A0AAU9IQB9</accession>
<dbReference type="AlphaFoldDB" id="A0AAU9IQB9"/>
<dbReference type="Proteomes" id="UP001162131">
    <property type="component" value="Unassembled WGS sequence"/>
</dbReference>
<reference evidence="1" key="1">
    <citation type="submission" date="2021-09" db="EMBL/GenBank/DDBJ databases">
        <authorList>
            <consortium name="AG Swart"/>
            <person name="Singh M."/>
            <person name="Singh A."/>
            <person name="Seah K."/>
            <person name="Emmerich C."/>
        </authorList>
    </citation>
    <scope>NUCLEOTIDE SEQUENCE</scope>
    <source>
        <strain evidence="1">ATCC30299</strain>
    </source>
</reference>
<name>A0AAU9IQB9_9CILI</name>
<evidence type="ECO:0000313" key="1">
    <source>
        <dbReference type="EMBL" id="CAG9315412.1"/>
    </source>
</evidence>
<comment type="caution">
    <text evidence="1">The sequence shown here is derived from an EMBL/GenBank/DDBJ whole genome shotgun (WGS) entry which is preliminary data.</text>
</comment>
<gene>
    <name evidence="1" type="ORF">BSTOLATCC_MIC13185</name>
</gene>
<keyword evidence="2" id="KW-1185">Reference proteome</keyword>
<evidence type="ECO:0000313" key="2">
    <source>
        <dbReference type="Proteomes" id="UP001162131"/>
    </source>
</evidence>
<sequence length="129" mass="15773">MKQLDCKYRAKTPEIQRATVQLINSNHYPVKLPQLSITSTQPWSTYRNTLEKLRTFTEEFQEAKDNRIIIRPQKRKLAKISPDYKKEDPYWRYLLTTRSVNEEHNEFEEIYKRVEVDNWRLMKLKIVRQ</sequence>